<reference evidence="1 2" key="1">
    <citation type="journal article" date="2015" name="Vet. Microbiol.">
        <title>Characterisation of the Equine adenovirus 2 genome.</title>
        <authorList>
            <person name="Giles C."/>
            <person name="Vanniasinkam T."/>
            <person name="Barton M."/>
            <person name="Mahony T.J."/>
        </authorList>
    </citation>
    <scope>NUCLEOTIDE SEQUENCE [LARGE SCALE GENOMIC DNA]</scope>
    <source>
        <strain evidence="1">EAdV2.385/75.9</strain>
    </source>
</reference>
<evidence type="ECO:0000313" key="2">
    <source>
        <dbReference type="Proteomes" id="UP000102399"/>
    </source>
</evidence>
<dbReference type="KEGG" id="vg:25395991"/>
<organismHost>
    <name type="scientific">Equus caballus</name>
    <name type="common">Horse</name>
    <dbReference type="NCBI Taxonomy" id="9796"/>
</organismHost>
<proteinExistence type="predicted"/>
<dbReference type="EMBL" id="KT160425">
    <property type="protein sequence ID" value="AKT26032.1"/>
    <property type="molecule type" value="Genomic_DNA"/>
</dbReference>
<evidence type="ECO:0000313" key="1">
    <source>
        <dbReference type="EMBL" id="AKT26032.1"/>
    </source>
</evidence>
<dbReference type="Proteomes" id="UP000102399">
    <property type="component" value="Segment"/>
</dbReference>
<organism evidence="1 2">
    <name type="scientific">Equine adenovirus B serotype 2</name>
    <name type="common">EAdV-2</name>
    <name type="synonym">Equine adenovirus 2</name>
    <dbReference type="NCBI Taxonomy" id="67603"/>
    <lineage>
        <taxon>Viruses</taxon>
        <taxon>Varidnaviria</taxon>
        <taxon>Bamfordvirae</taxon>
        <taxon>Preplasmiviricota</taxon>
        <taxon>Polisuviricotina</taxon>
        <taxon>Pharingeaviricetes</taxon>
        <taxon>Rowavirales</taxon>
        <taxon>Adenoviridae</taxon>
        <taxon>Mastadenovirus</taxon>
        <taxon>Mastadenovirus equidae</taxon>
        <taxon>Equine mastadenovirus B</taxon>
    </lineage>
</organism>
<protein>
    <submittedName>
        <fullName evidence="1">Uncharacterized protein</fullName>
    </submittedName>
</protein>
<keyword evidence="2" id="KW-1185">Reference proteome</keyword>
<name>A0A0K1DBU7_ADEE2</name>
<dbReference type="GeneID" id="25395991"/>
<dbReference type="RefSeq" id="YP_009162356.1">
    <property type="nucleotide sequence ID" value="NC_027705.1"/>
</dbReference>
<accession>A0A0K1DBU7</accession>
<sequence length="107" mass="11215">MHPARRCACRTIAASSKGWPSFFTYFESNAGSLTFCFVQKHLLRFALATPNPTILFRVPCQLVRLEGRTLAPIGLVSEVGGGGRSSVVGTSVIGGCVGGNTGLAKEG</sequence>